<dbReference type="PANTHER" id="PTHR33096">
    <property type="entry name" value="CXC2 DOMAIN-CONTAINING PROTEIN"/>
    <property type="match status" value="1"/>
</dbReference>
<reference evidence="2 3" key="1">
    <citation type="submission" date="2024-02" db="EMBL/GenBank/DDBJ databases">
        <title>A draft genome for the cacao thread blight pathogen Marasmius crinis-equi.</title>
        <authorList>
            <person name="Cohen S.P."/>
            <person name="Baruah I.K."/>
            <person name="Amoako-Attah I."/>
            <person name="Bukari Y."/>
            <person name="Meinhardt L.W."/>
            <person name="Bailey B.A."/>
        </authorList>
    </citation>
    <scope>NUCLEOTIDE SEQUENCE [LARGE SCALE GENOMIC DNA]</scope>
    <source>
        <strain evidence="2 3">GH-76</strain>
    </source>
</reference>
<feature type="compositionally biased region" description="Acidic residues" evidence="1">
    <location>
        <begin position="252"/>
        <end position="276"/>
    </location>
</feature>
<comment type="caution">
    <text evidence="2">The sequence shown here is derived from an EMBL/GenBank/DDBJ whole genome shotgun (WGS) entry which is preliminary data.</text>
</comment>
<dbReference type="Proteomes" id="UP001465976">
    <property type="component" value="Unassembled WGS sequence"/>
</dbReference>
<dbReference type="EMBL" id="JBAHYK010000722">
    <property type="protein sequence ID" value="KAL0571742.1"/>
    <property type="molecule type" value="Genomic_DNA"/>
</dbReference>
<organism evidence="2 3">
    <name type="scientific">Marasmius crinis-equi</name>
    <dbReference type="NCBI Taxonomy" id="585013"/>
    <lineage>
        <taxon>Eukaryota</taxon>
        <taxon>Fungi</taxon>
        <taxon>Dikarya</taxon>
        <taxon>Basidiomycota</taxon>
        <taxon>Agaricomycotina</taxon>
        <taxon>Agaricomycetes</taxon>
        <taxon>Agaricomycetidae</taxon>
        <taxon>Agaricales</taxon>
        <taxon>Marasmiineae</taxon>
        <taxon>Marasmiaceae</taxon>
        <taxon>Marasmius</taxon>
    </lineage>
</organism>
<protein>
    <submittedName>
        <fullName evidence="2">Uncharacterized protein</fullName>
    </submittedName>
</protein>
<proteinExistence type="predicted"/>
<dbReference type="PANTHER" id="PTHR33096:SF1">
    <property type="entry name" value="CXC1-LIKE CYSTEINE CLUSTER ASSOCIATED WITH KDZ TRANSPOSASES DOMAIN-CONTAINING PROTEIN"/>
    <property type="match status" value="1"/>
</dbReference>
<name>A0ABR3F9G6_9AGAR</name>
<gene>
    <name evidence="2" type="ORF">V5O48_010213</name>
</gene>
<keyword evidence="3" id="KW-1185">Reference proteome</keyword>
<evidence type="ECO:0000256" key="1">
    <source>
        <dbReference type="SAM" id="MobiDB-lite"/>
    </source>
</evidence>
<feature type="region of interest" description="Disordered" evidence="1">
    <location>
        <begin position="245"/>
        <end position="278"/>
    </location>
</feature>
<sequence>MSSPYLREQMNALTVKARLVAHLRSRKFQRDRLERSYRKQTNEEKIHTQIARSVKRKDPGIQRLARSYNEKVSKMEKMVSLRQAPRNAAPPKQIPMDQLFSLDVDDEIWQDVGPTDEWDNSTPPPWLANDSVRSGIRGMLEVDRSQEERVRLAHERDAMQCWFSEEWAVLALVLNETVHPDARYLLLQKRDELLRLCCRWQADLGDMRASDGIPAWGPSAEELREARLDMNGQFLYDKERARAMDEHRADGEGLEDEEDEEVGCDEEEDGVADCDEDVHNTVIAFDTVEGRNSDSDDSEDDG</sequence>
<evidence type="ECO:0000313" key="3">
    <source>
        <dbReference type="Proteomes" id="UP001465976"/>
    </source>
</evidence>
<accession>A0ABR3F9G6</accession>
<evidence type="ECO:0000313" key="2">
    <source>
        <dbReference type="EMBL" id="KAL0571742.1"/>
    </source>
</evidence>